<accession>A0A6A7BAN8</accession>
<gene>
    <name evidence="3" type="ORF">T440DRAFT_497518</name>
</gene>
<evidence type="ECO:0000256" key="2">
    <source>
        <dbReference type="RuleBase" id="RU000363"/>
    </source>
</evidence>
<dbReference type="EMBL" id="MU006298">
    <property type="protein sequence ID" value="KAF2852464.1"/>
    <property type="molecule type" value="Genomic_DNA"/>
</dbReference>
<protein>
    <submittedName>
        <fullName evidence="3">NAD(P)-binding protein</fullName>
    </submittedName>
</protein>
<proteinExistence type="inferred from homology"/>
<comment type="similarity">
    <text evidence="1 2">Belongs to the short-chain dehydrogenases/reductases (SDR) family.</text>
</comment>
<dbReference type="GO" id="GO:0048038">
    <property type="term" value="F:quinone binding"/>
    <property type="evidence" value="ECO:0007669"/>
    <property type="project" value="TreeGrafter"/>
</dbReference>
<dbReference type="Pfam" id="PF00106">
    <property type="entry name" value="adh_short"/>
    <property type="match status" value="1"/>
</dbReference>
<dbReference type="PRINTS" id="PR00080">
    <property type="entry name" value="SDRFAMILY"/>
</dbReference>
<organism evidence="3 4">
    <name type="scientific">Plenodomus tracheiphilus IPT5</name>
    <dbReference type="NCBI Taxonomy" id="1408161"/>
    <lineage>
        <taxon>Eukaryota</taxon>
        <taxon>Fungi</taxon>
        <taxon>Dikarya</taxon>
        <taxon>Ascomycota</taxon>
        <taxon>Pezizomycotina</taxon>
        <taxon>Dothideomycetes</taxon>
        <taxon>Pleosporomycetidae</taxon>
        <taxon>Pleosporales</taxon>
        <taxon>Pleosporineae</taxon>
        <taxon>Leptosphaeriaceae</taxon>
        <taxon>Plenodomus</taxon>
    </lineage>
</organism>
<dbReference type="OrthoDB" id="5840532at2759"/>
<sequence length="206" mass="21542">MHIYAGMSAGGGLFSGCYARWTFTLKGVAYITGAGSGIGTHTAYSMARQGTVKGLRRIFPEVSAQAFELDVTDEKAVNESIAQTVKEFGRLDYAVNNAGVGGIINTTDQIPKEDFEKVVAVNTIALTVSYHSNRGSSVNVASMLGFVAPPLNVPTTAYATSKHAVIGLTNSDALALLIKAFESMPLLQASYIVGATLVADGGDTIV</sequence>
<evidence type="ECO:0000256" key="1">
    <source>
        <dbReference type="ARBA" id="ARBA00006484"/>
    </source>
</evidence>
<dbReference type="PANTHER" id="PTHR42760">
    <property type="entry name" value="SHORT-CHAIN DEHYDROGENASES/REDUCTASES FAMILY MEMBER"/>
    <property type="match status" value="1"/>
</dbReference>
<dbReference type="Gene3D" id="3.40.50.720">
    <property type="entry name" value="NAD(P)-binding Rossmann-like Domain"/>
    <property type="match status" value="1"/>
</dbReference>
<dbReference type="PRINTS" id="PR00081">
    <property type="entry name" value="GDHRDH"/>
</dbReference>
<dbReference type="GO" id="GO:0016616">
    <property type="term" value="F:oxidoreductase activity, acting on the CH-OH group of donors, NAD or NADP as acceptor"/>
    <property type="evidence" value="ECO:0007669"/>
    <property type="project" value="TreeGrafter"/>
</dbReference>
<dbReference type="PANTHER" id="PTHR42760:SF45">
    <property type="entry name" value="SHORT CHAIN DEHYDROGENASE_REDUCTASE FAMILY PROTEIN, PUTATIVE (AFU_ORTHOLOGUE AFUA_3G09150)-RELATED"/>
    <property type="match status" value="1"/>
</dbReference>
<dbReference type="AlphaFoldDB" id="A0A6A7BAN8"/>
<name>A0A6A7BAN8_9PLEO</name>
<dbReference type="InterPro" id="IPR002347">
    <property type="entry name" value="SDR_fam"/>
</dbReference>
<keyword evidence="4" id="KW-1185">Reference proteome</keyword>
<reference evidence="3" key="1">
    <citation type="submission" date="2020-01" db="EMBL/GenBank/DDBJ databases">
        <authorList>
            <consortium name="DOE Joint Genome Institute"/>
            <person name="Haridas S."/>
            <person name="Albert R."/>
            <person name="Binder M."/>
            <person name="Bloem J."/>
            <person name="Labutti K."/>
            <person name="Salamov A."/>
            <person name="Andreopoulos B."/>
            <person name="Baker S.E."/>
            <person name="Barry K."/>
            <person name="Bills G."/>
            <person name="Bluhm B.H."/>
            <person name="Cannon C."/>
            <person name="Castanera R."/>
            <person name="Culley D.E."/>
            <person name="Daum C."/>
            <person name="Ezra D."/>
            <person name="Gonzalez J.B."/>
            <person name="Henrissat B."/>
            <person name="Kuo A."/>
            <person name="Liang C."/>
            <person name="Lipzen A."/>
            <person name="Lutzoni F."/>
            <person name="Magnuson J."/>
            <person name="Mondo S."/>
            <person name="Nolan M."/>
            <person name="Ohm R."/>
            <person name="Pangilinan J."/>
            <person name="Park H.-J."/>
            <person name="Ramirez L."/>
            <person name="Alfaro M."/>
            <person name="Sun H."/>
            <person name="Tritt A."/>
            <person name="Yoshinaga Y."/>
            <person name="Zwiers L.-H."/>
            <person name="Turgeon B.G."/>
            <person name="Goodwin S.B."/>
            <person name="Spatafora J.W."/>
            <person name="Crous P.W."/>
            <person name="Grigoriev I.V."/>
        </authorList>
    </citation>
    <scope>NUCLEOTIDE SEQUENCE</scope>
    <source>
        <strain evidence="3">IPT5</strain>
    </source>
</reference>
<evidence type="ECO:0000313" key="3">
    <source>
        <dbReference type="EMBL" id="KAF2852464.1"/>
    </source>
</evidence>
<dbReference type="InterPro" id="IPR036291">
    <property type="entry name" value="NAD(P)-bd_dom_sf"/>
</dbReference>
<evidence type="ECO:0000313" key="4">
    <source>
        <dbReference type="Proteomes" id="UP000799423"/>
    </source>
</evidence>
<dbReference type="Proteomes" id="UP000799423">
    <property type="component" value="Unassembled WGS sequence"/>
</dbReference>
<dbReference type="GO" id="GO:0006633">
    <property type="term" value="P:fatty acid biosynthetic process"/>
    <property type="evidence" value="ECO:0007669"/>
    <property type="project" value="TreeGrafter"/>
</dbReference>
<dbReference type="SUPFAM" id="SSF51735">
    <property type="entry name" value="NAD(P)-binding Rossmann-fold domains"/>
    <property type="match status" value="1"/>
</dbReference>